<keyword evidence="3" id="KW-0479">Metal-binding</keyword>
<feature type="coiled-coil region" evidence="12">
    <location>
        <begin position="917"/>
        <end position="980"/>
    </location>
</feature>
<dbReference type="GO" id="GO:0000978">
    <property type="term" value="F:RNA polymerase II cis-regulatory region sequence-specific DNA binding"/>
    <property type="evidence" value="ECO:0007669"/>
    <property type="project" value="TreeGrafter"/>
</dbReference>
<organism evidence="15 16">
    <name type="scientific">Oryzias melastigma</name>
    <name type="common">Marine medaka</name>
    <dbReference type="NCBI Taxonomy" id="30732"/>
    <lineage>
        <taxon>Eukaryota</taxon>
        <taxon>Metazoa</taxon>
        <taxon>Chordata</taxon>
        <taxon>Craniata</taxon>
        <taxon>Vertebrata</taxon>
        <taxon>Euteleostomi</taxon>
        <taxon>Actinopterygii</taxon>
        <taxon>Neopterygii</taxon>
        <taxon>Teleostei</taxon>
        <taxon>Neoteleostei</taxon>
        <taxon>Acanthomorphata</taxon>
        <taxon>Ovalentaria</taxon>
        <taxon>Atherinomorphae</taxon>
        <taxon>Beloniformes</taxon>
        <taxon>Adrianichthyidae</taxon>
        <taxon>Oryziinae</taxon>
        <taxon>Oryzias</taxon>
    </lineage>
</organism>
<dbReference type="AlphaFoldDB" id="A0A834FD71"/>
<dbReference type="InterPro" id="IPR013681">
    <property type="entry name" value="Myelin_TF"/>
</dbReference>
<evidence type="ECO:0000256" key="11">
    <source>
        <dbReference type="PROSITE-ProRule" id="PRU01143"/>
    </source>
</evidence>
<comment type="subcellular location">
    <subcellularLocation>
        <location evidence="1">Nucleus</location>
    </subcellularLocation>
</comment>
<evidence type="ECO:0000256" key="9">
    <source>
        <dbReference type="ARBA" id="ARBA00023163"/>
    </source>
</evidence>
<feature type="region of interest" description="Disordered" evidence="13">
    <location>
        <begin position="32"/>
        <end position="200"/>
    </location>
</feature>
<feature type="compositionally biased region" description="Acidic residues" evidence="13">
    <location>
        <begin position="167"/>
        <end position="181"/>
    </location>
</feature>
<gene>
    <name evidence="15" type="ORF">FQA47_008765</name>
</gene>
<dbReference type="PANTHER" id="PTHR10816:SF9">
    <property type="entry name" value="SUPPRESSION OF TUMORIGENICITY 18 PROTEIN"/>
    <property type="match status" value="1"/>
</dbReference>
<evidence type="ECO:0000313" key="15">
    <source>
        <dbReference type="EMBL" id="KAF6730266.1"/>
    </source>
</evidence>
<keyword evidence="12" id="KW-0175">Coiled coil</keyword>
<dbReference type="PROSITE" id="PS51802">
    <property type="entry name" value="ZF_CCHHC"/>
    <property type="match status" value="6"/>
</dbReference>
<feature type="region of interest" description="Disordered" evidence="13">
    <location>
        <begin position="605"/>
        <end position="639"/>
    </location>
</feature>
<dbReference type="Pfam" id="PF01530">
    <property type="entry name" value="zf-C2HC"/>
    <property type="match status" value="6"/>
</dbReference>
<keyword evidence="8" id="KW-0238">DNA-binding</keyword>
<feature type="region of interest" description="Disordered" evidence="13">
    <location>
        <begin position="208"/>
        <end position="227"/>
    </location>
</feature>
<dbReference type="Proteomes" id="UP000646548">
    <property type="component" value="Unassembled WGS sequence"/>
</dbReference>
<dbReference type="Pfam" id="PF08474">
    <property type="entry name" value="MYT1"/>
    <property type="match status" value="1"/>
</dbReference>
<feature type="compositionally biased region" description="Basic residues" evidence="13">
    <location>
        <begin position="88"/>
        <end position="99"/>
    </location>
</feature>
<keyword evidence="5 11" id="KW-0863">Zinc-finger</keyword>
<proteinExistence type="inferred from homology"/>
<dbReference type="PANTHER" id="PTHR10816">
    <property type="entry name" value="MYELIN TRANSCRIPTION FACTOR 1-RELATED"/>
    <property type="match status" value="1"/>
</dbReference>
<evidence type="ECO:0000256" key="1">
    <source>
        <dbReference type="ARBA" id="ARBA00004123"/>
    </source>
</evidence>
<evidence type="ECO:0000256" key="13">
    <source>
        <dbReference type="SAM" id="MobiDB-lite"/>
    </source>
</evidence>
<dbReference type="InterPro" id="IPR002515">
    <property type="entry name" value="Znf_C2H2C"/>
</dbReference>
<dbReference type="GO" id="GO:0005634">
    <property type="term" value="C:nucleus"/>
    <property type="evidence" value="ECO:0007669"/>
    <property type="project" value="UniProtKB-SubCell"/>
</dbReference>
<dbReference type="GO" id="GO:0000981">
    <property type="term" value="F:DNA-binding transcription factor activity, RNA polymerase II-specific"/>
    <property type="evidence" value="ECO:0007669"/>
    <property type="project" value="TreeGrafter"/>
</dbReference>
<evidence type="ECO:0000256" key="7">
    <source>
        <dbReference type="ARBA" id="ARBA00023015"/>
    </source>
</evidence>
<accession>A0A834FD71</accession>
<keyword evidence="10" id="KW-0539">Nucleus</keyword>
<protein>
    <submittedName>
        <fullName evidence="15">Suppression of tumorigenicity 18 protein</fullName>
    </submittedName>
</protein>
<feature type="non-terminal residue" evidence="15">
    <location>
        <position position="1039"/>
    </location>
</feature>
<dbReference type="SUPFAM" id="SSF103637">
    <property type="entry name" value="CCHHC domain"/>
    <property type="match status" value="6"/>
</dbReference>
<keyword evidence="4" id="KW-0677">Repeat</keyword>
<dbReference type="EMBL" id="WKFB01000242">
    <property type="protein sequence ID" value="KAF6730266.1"/>
    <property type="molecule type" value="Genomic_DNA"/>
</dbReference>
<evidence type="ECO:0000256" key="3">
    <source>
        <dbReference type="ARBA" id="ARBA00022723"/>
    </source>
</evidence>
<dbReference type="FunFam" id="4.10.320.30:FF:000001">
    <property type="entry name" value="Myelin transcription factor 1-like, a"/>
    <property type="match status" value="6"/>
</dbReference>
<keyword evidence="9" id="KW-0804">Transcription</keyword>
<evidence type="ECO:0000259" key="14">
    <source>
        <dbReference type="Pfam" id="PF08474"/>
    </source>
</evidence>
<evidence type="ECO:0000256" key="10">
    <source>
        <dbReference type="ARBA" id="ARBA00023242"/>
    </source>
</evidence>
<evidence type="ECO:0000256" key="8">
    <source>
        <dbReference type="ARBA" id="ARBA00023125"/>
    </source>
</evidence>
<keyword evidence="7" id="KW-0805">Transcription regulation</keyword>
<evidence type="ECO:0000256" key="12">
    <source>
        <dbReference type="SAM" id="Coils"/>
    </source>
</evidence>
<evidence type="ECO:0000256" key="2">
    <source>
        <dbReference type="ARBA" id="ARBA00010194"/>
    </source>
</evidence>
<evidence type="ECO:0000256" key="6">
    <source>
        <dbReference type="ARBA" id="ARBA00022833"/>
    </source>
</evidence>
<dbReference type="InterPro" id="IPR036060">
    <property type="entry name" value="Znf_C2H2C_sf"/>
</dbReference>
<sequence>DDLQHHFLRENQRERISRGELLDSGILSFGALRKPQSSEMDSEGEEQTLKRCHSSSGLADCITETHSPYASMARKRSAQEGVQGAPVNKRKSLLMKPRHYSPSEACEEESEDLAPPQDKEEPRNIDTPADFQGINGAAARSCSPLGWSEVTSNGSPRCEVDSSEAALAEDDDDLNNEEEDQNQDRMSGASSPRSPYGNMAKWEPLSLSAKENSPSEDLHRELPGSIGRVSNFPAEALRYRLLSAEEDSEGEAERPPRLDSWALGLRERGLDMSRGSVNLSLLEQAIALQTEQRQVLHHAYREMDRFLMEQMTSERRTHRMMDMDCRLNYNGGKDSPRTDKKDVKCPTPGCDGTGHVTGLYPHHRSLSGCPHKVRVPPEILAMHENVLKCPTPGCTGRGHVNSNRSTHRSLSGCPIAAAVKVSRPQEESLKCRQTPDRSPRAIGLIKKFEMNQLNYRLSHPVATLQTSLTKDLDKYSRIRFDYASFDAQVFGKQPLLGTHPEQEMPLYPDSPQQYPGFLGAPGGRLPASGQHSPLSPFKKEDDPQATAATAAILNLSTRYRKNAEAVAGRPLATTTKKTDDTAVTAELHTSDYYLCVRHAHRGGRKRHFGSEYEEVQRERKAQSKTPPEAPLSPPESAVAKGGSVLIGPAFYQPLCDRDSWESSMPVHFSKAHILQDKEDEYEQISLEDQHYPGDGSMLSPKAKLLLRDSKKELLSCPTPGCDGSGHVTGNYASHRSVSGCPLADKTLKSLMAANSQELKCPTPGCDGSGHVTGNYASHRSLSGCPRARKGGLKLTPNKDDKDEQELKCPVIGCDGQGHISGKYTSHRSAGSCPLAAKRQKESSINGLPFAWKTNKQELPHCPLPGCNGLGHANNVFATHRSLSGCPLNAQSIKKKHTEEEMTIKLKASSGVENKDDISHLDHEIKELNNSNMKIEADMMQLQTQQISSMECNLKTIEEENKMMEQHNDSLLKELARLSQALISSLTDIQLPQMGPISEHNFEAYVNTLTDMYNNSEHEYSPECKVLLDNIKQAIKGIHV</sequence>
<name>A0A834FD71_ORYME</name>
<evidence type="ECO:0000256" key="5">
    <source>
        <dbReference type="ARBA" id="ARBA00022771"/>
    </source>
</evidence>
<comment type="caution">
    <text evidence="15">The sequence shown here is derived from an EMBL/GenBank/DDBJ whole genome shotgun (WGS) entry which is preliminary data.</text>
</comment>
<dbReference type="GO" id="GO:0008270">
    <property type="term" value="F:zinc ion binding"/>
    <property type="evidence" value="ECO:0007669"/>
    <property type="project" value="UniProtKB-KW"/>
</dbReference>
<keyword evidence="6" id="KW-0862">Zinc</keyword>
<feature type="compositionally biased region" description="Basic and acidic residues" evidence="13">
    <location>
        <begin position="608"/>
        <end position="621"/>
    </location>
</feature>
<dbReference type="Gene3D" id="4.10.320.30">
    <property type="match status" value="6"/>
</dbReference>
<evidence type="ECO:0000313" key="16">
    <source>
        <dbReference type="Proteomes" id="UP000646548"/>
    </source>
</evidence>
<feature type="domain" description="Myelin transcription factor 1" evidence="14">
    <location>
        <begin position="455"/>
        <end position="704"/>
    </location>
</feature>
<reference evidence="15" key="1">
    <citation type="journal article" name="BMC Genomics">
        <title>Long-read sequencing and de novo genome assembly of marine medaka (Oryzias melastigma).</title>
        <authorList>
            <person name="Liang P."/>
            <person name="Saqib H.S.A."/>
            <person name="Ni X."/>
            <person name="Shen Y."/>
        </authorList>
    </citation>
    <scope>NUCLEOTIDE SEQUENCE</scope>
    <source>
        <strain evidence="15">Bigg-433</strain>
    </source>
</reference>
<comment type="similarity">
    <text evidence="2">Belongs to the MYT1 family.</text>
</comment>
<evidence type="ECO:0000256" key="4">
    <source>
        <dbReference type="ARBA" id="ARBA00022737"/>
    </source>
</evidence>